<dbReference type="PANTHER" id="PTHR30347:SF1">
    <property type="entry name" value="MECHANOSENSITIVE CHANNEL MSCK"/>
    <property type="match status" value="1"/>
</dbReference>
<feature type="domain" description="Mechanosensitive ion channel transmembrane helices 2/3" evidence="14">
    <location>
        <begin position="888"/>
        <end position="929"/>
    </location>
</feature>
<dbReference type="InterPro" id="IPR011066">
    <property type="entry name" value="MscS_channel_C_sf"/>
</dbReference>
<dbReference type="InterPro" id="IPR024393">
    <property type="entry name" value="MscS_porin"/>
</dbReference>
<reference evidence="15 16" key="1">
    <citation type="submission" date="2012-03" db="EMBL/GenBank/DDBJ databases">
        <authorList>
            <person name="Harkins D.M."/>
            <person name="Madupu R."/>
            <person name="Durkin A.S."/>
            <person name="Torralba M."/>
            <person name="Methe B."/>
            <person name="Sutton G.G."/>
            <person name="Nelson K.E."/>
        </authorList>
    </citation>
    <scope>NUCLEOTIDE SEQUENCE [LARGE SCALE GENOMIC DNA]</scope>
    <source>
        <strain evidence="15 16">CCUG 2042</strain>
    </source>
</reference>
<feature type="domain" description="Mechanosensitive ion channel MscS C-terminal" evidence="13">
    <location>
        <begin position="1004"/>
        <end position="1090"/>
    </location>
</feature>
<dbReference type="eggNOG" id="COG3264">
    <property type="taxonomic scope" value="Bacteria"/>
</dbReference>
<dbReference type="Pfam" id="PF00924">
    <property type="entry name" value="MS_channel_2nd"/>
    <property type="match status" value="1"/>
</dbReference>
<keyword evidence="16" id="KW-1185">Reference proteome</keyword>
<accession>I3DEN6</accession>
<comment type="similarity">
    <text evidence="2">Belongs to the MscS (TC 1.A.23) family.</text>
</comment>
<dbReference type="EMBL" id="AJSX01000022">
    <property type="protein sequence ID" value="EIJ70179.1"/>
    <property type="molecule type" value="Genomic_DNA"/>
</dbReference>
<dbReference type="RefSeq" id="WP_005760145.1">
    <property type="nucleotide sequence ID" value="NZ_AJSX01000022.1"/>
</dbReference>
<evidence type="ECO:0000256" key="4">
    <source>
        <dbReference type="ARBA" id="ARBA00022692"/>
    </source>
</evidence>
<keyword evidence="4 9" id="KW-0812">Transmembrane</keyword>
<dbReference type="GO" id="GO:0008381">
    <property type="term" value="F:mechanosensitive monoatomic ion channel activity"/>
    <property type="evidence" value="ECO:0007669"/>
    <property type="project" value="UniProtKB-ARBA"/>
</dbReference>
<feature type="transmembrane region" description="Helical" evidence="9">
    <location>
        <begin position="681"/>
        <end position="707"/>
    </location>
</feature>
<dbReference type="Gene3D" id="3.30.70.100">
    <property type="match status" value="1"/>
</dbReference>
<comment type="subcellular location">
    <subcellularLocation>
        <location evidence="1">Cell membrane</location>
        <topology evidence="1">Multi-pass membrane protein</topology>
    </subcellularLocation>
</comment>
<feature type="coiled-coil region" evidence="8">
    <location>
        <begin position="49"/>
        <end position="150"/>
    </location>
</feature>
<dbReference type="InterPro" id="IPR006685">
    <property type="entry name" value="MscS_channel_2nd"/>
</dbReference>
<dbReference type="InterPro" id="IPR006686">
    <property type="entry name" value="MscS_channel_CS"/>
</dbReference>
<organism evidence="15 16">
    <name type="scientific">Pasteurella bettyae CCUG 2042</name>
    <dbReference type="NCBI Taxonomy" id="1095749"/>
    <lineage>
        <taxon>Bacteria</taxon>
        <taxon>Pseudomonadati</taxon>
        <taxon>Pseudomonadota</taxon>
        <taxon>Gammaproteobacteria</taxon>
        <taxon>Pasteurellales</taxon>
        <taxon>Pasteurellaceae</taxon>
        <taxon>Pasteurella</taxon>
    </lineage>
</organism>
<dbReference type="InterPro" id="IPR052702">
    <property type="entry name" value="MscS-like_channel"/>
</dbReference>
<dbReference type="PANTHER" id="PTHR30347">
    <property type="entry name" value="POTASSIUM CHANNEL RELATED"/>
    <property type="match status" value="1"/>
</dbReference>
<dbReference type="InterPro" id="IPR049278">
    <property type="entry name" value="MS_channel_C"/>
</dbReference>
<feature type="domain" description="Mechanosensitive ion channel MscS" evidence="10">
    <location>
        <begin position="931"/>
        <end position="995"/>
    </location>
</feature>
<dbReference type="InterPro" id="IPR011014">
    <property type="entry name" value="MscS_channel_TM-2"/>
</dbReference>
<dbReference type="Pfam" id="PF21082">
    <property type="entry name" value="MS_channel_3rd"/>
    <property type="match status" value="1"/>
</dbReference>
<evidence type="ECO:0000256" key="6">
    <source>
        <dbReference type="ARBA" id="ARBA00022989"/>
    </source>
</evidence>
<keyword evidence="6 9" id="KW-1133">Transmembrane helix</keyword>
<feature type="transmembrane region" description="Helical" evidence="9">
    <location>
        <begin position="797"/>
        <end position="821"/>
    </location>
</feature>
<dbReference type="PATRIC" id="fig|1095749.3.peg.915"/>
<dbReference type="NCBIfam" id="NF008438">
    <property type="entry name" value="PRK11281.1"/>
    <property type="match status" value="1"/>
</dbReference>
<dbReference type="Gene3D" id="1.10.287.1260">
    <property type="match status" value="1"/>
</dbReference>
<dbReference type="FunFam" id="1.10.287.1260:FF:000002">
    <property type="entry name" value="Potassium efflux system KefA"/>
    <property type="match status" value="1"/>
</dbReference>
<feature type="transmembrane region" description="Helical" evidence="9">
    <location>
        <begin position="639"/>
        <end position="660"/>
    </location>
</feature>
<protein>
    <submittedName>
        <fullName evidence="15">Transporter, small conductance mechanosensitive ion channel MscS family protein</fullName>
    </submittedName>
</protein>
<dbReference type="SUPFAM" id="SSF50182">
    <property type="entry name" value="Sm-like ribonucleoproteins"/>
    <property type="match status" value="1"/>
</dbReference>
<evidence type="ECO:0000259" key="10">
    <source>
        <dbReference type="Pfam" id="PF00924"/>
    </source>
</evidence>
<feature type="domain" description="Mechanosensitive ion channel MscS porin" evidence="12">
    <location>
        <begin position="36"/>
        <end position="267"/>
    </location>
</feature>
<sequence length="1120" mass="126864">MLKHSRSFLFSIGLLLTFVSNVFAVELPTEKSLQSQIDTLQKEEQTETVKSTLQNLQDTQNLLGQLTKQKADTDQLRKDIDNSAKSLAESKSNIEKLTAQEKTSEQLKAEFSKLSTSVLQAKSVDTLNQLQSLQTQLTSLNANLSSQKTAPERTQAALAENLKNIQTINEKLSDVNLDNTLRTKLVTEQALAEAKNAYNQVLLSGNEALTALYTSQVNEKNLAQQQLQLELTALQDAINEKNLQQSQQQAEKAAESQQKNVTTDTNPVIVHELELNTIVTKELLEQTSKYNELSQDNLRIKGILDNLQQTQHNIEEQISALQGTLVLSRIINKQKQALPQDSMIKGLSKQIADLRVRIFDVTEFKNNSGNTETYIANLEKSEKVTFTNSEKKQLQEILLSREKSLTDLLKQLNSQLNVSINLELNQQQVQTISDTLQEKLKQQSFWVKSNNNIDLKWFSEAPLLIKFQLREIGKIFDFSNWKDNLAPAMSWILLLVVLTMLILRKKNAIKQRLNHINNKIKSIGTDNHWNTPLAIFWTLILCLPSTFMFLAVFIFVTYICFQDPAPAWPWGLKMSFYWLYFAFLLAMLRPNGIAYSHFGMPRQSNETFRNILKRSVWVIALMLNISIFTNLDMGVTYDVIGQVMTIIMLVVTIFIVAPAFRKAISDYQKETKEEKKSAAVYSLYAVRAILLLAPIILIVLIACGYYYTGLVIIEHLVATYFAAMSWVIFRNIVRRGFAVTARRLAAKRLQEKREQARLRAEANENAESDGGEVALEVKEETLAVSEVKHQISKITDFLLWFVLFGLMYWVWSDLVTVAYYLDGVTLWKQSVVTETGTVMESVTLFNLLIAVLVLFATYVLIRNIGGLLEVFVFSNLELSQGTPYTITTLLTYIIIALGATLAFGTLGMSWSKLQWLFAALSVGLGFGMQEIFANFVSGIIILFERPVRIGDQITIGEFTGTVSRIKIRATTLIDYDKKEIIVPNKAFVTERIVNWALTTSVTRVVISVGVAYGSDLELVRNLLLQAAEENDKVLKEPKALQPMAYFLTFGASTLDHELRVYVGDLIDRTRTLDALNRRIHELFAEHNIEIAFNQLDVFIKNQETNEEVKVGSEKFPLKNL</sequence>
<dbReference type="GO" id="GO:0005886">
    <property type="term" value="C:plasma membrane"/>
    <property type="evidence" value="ECO:0007669"/>
    <property type="project" value="UniProtKB-SubCell"/>
</dbReference>
<evidence type="ECO:0000256" key="9">
    <source>
        <dbReference type="SAM" id="Phobius"/>
    </source>
</evidence>
<feature type="transmembrane region" description="Helical" evidence="9">
    <location>
        <begin position="882"/>
        <end position="903"/>
    </location>
</feature>
<evidence type="ECO:0000259" key="14">
    <source>
        <dbReference type="Pfam" id="PF21088"/>
    </source>
</evidence>
<evidence type="ECO:0000259" key="11">
    <source>
        <dbReference type="Pfam" id="PF12794"/>
    </source>
</evidence>
<dbReference type="InterPro" id="IPR025692">
    <property type="entry name" value="MscS_IM_dom1"/>
</dbReference>
<keyword evidence="3" id="KW-1003">Cell membrane</keyword>
<dbReference type="Pfam" id="PF21088">
    <property type="entry name" value="MS_channel_1st"/>
    <property type="match status" value="1"/>
</dbReference>
<comment type="caution">
    <text evidence="15">The sequence shown here is derived from an EMBL/GenBank/DDBJ whole genome shotgun (WGS) entry which is preliminary data.</text>
</comment>
<feature type="transmembrane region" description="Helical" evidence="9">
    <location>
        <begin position="533"/>
        <end position="556"/>
    </location>
</feature>
<dbReference type="SUPFAM" id="SSF82861">
    <property type="entry name" value="Mechanosensitive channel protein MscS (YggB), transmembrane region"/>
    <property type="match status" value="1"/>
</dbReference>
<dbReference type="eggNOG" id="COG1196">
    <property type="taxonomic scope" value="Bacteria"/>
</dbReference>
<evidence type="ECO:0000256" key="1">
    <source>
        <dbReference type="ARBA" id="ARBA00004651"/>
    </source>
</evidence>
<dbReference type="Gene3D" id="2.30.30.60">
    <property type="match status" value="1"/>
</dbReference>
<feature type="coiled-coil region" evidence="8">
    <location>
        <begin position="217"/>
        <end position="260"/>
    </location>
</feature>
<feature type="transmembrane region" description="Helical" evidence="9">
    <location>
        <begin position="915"/>
        <end position="943"/>
    </location>
</feature>
<dbReference type="Proteomes" id="UP000006457">
    <property type="component" value="Unassembled WGS sequence"/>
</dbReference>
<keyword evidence="8" id="KW-0175">Coiled coil</keyword>
<feature type="transmembrane region" description="Helical" evidence="9">
    <location>
        <begin position="713"/>
        <end position="733"/>
    </location>
</feature>
<feature type="transmembrane region" description="Helical" evidence="9">
    <location>
        <begin position="576"/>
        <end position="595"/>
    </location>
</feature>
<dbReference type="PROSITE" id="PS01246">
    <property type="entry name" value="UPF0003"/>
    <property type="match status" value="1"/>
</dbReference>
<proteinExistence type="inferred from homology"/>
<name>I3DEN6_9PAST</name>
<evidence type="ECO:0000256" key="5">
    <source>
        <dbReference type="ARBA" id="ARBA00022729"/>
    </source>
</evidence>
<evidence type="ECO:0000256" key="7">
    <source>
        <dbReference type="ARBA" id="ARBA00023136"/>
    </source>
</evidence>
<dbReference type="AlphaFoldDB" id="I3DEN6"/>
<evidence type="ECO:0000313" key="15">
    <source>
        <dbReference type="EMBL" id="EIJ70179.1"/>
    </source>
</evidence>
<dbReference type="SUPFAM" id="SSF82689">
    <property type="entry name" value="Mechanosensitive channel protein MscS (YggB), C-terminal domain"/>
    <property type="match status" value="1"/>
</dbReference>
<dbReference type="Pfam" id="PF12795">
    <property type="entry name" value="MscS_porin"/>
    <property type="match status" value="1"/>
</dbReference>
<dbReference type="GO" id="GO:0009992">
    <property type="term" value="P:intracellular water homeostasis"/>
    <property type="evidence" value="ECO:0007669"/>
    <property type="project" value="TreeGrafter"/>
</dbReference>
<evidence type="ECO:0000259" key="13">
    <source>
        <dbReference type="Pfam" id="PF21082"/>
    </source>
</evidence>
<dbReference type="InterPro" id="IPR010920">
    <property type="entry name" value="LSM_dom_sf"/>
</dbReference>
<feature type="transmembrane region" description="Helical" evidence="9">
    <location>
        <begin position="485"/>
        <end position="503"/>
    </location>
</feature>
<keyword evidence="5" id="KW-0732">Signal</keyword>
<dbReference type="InterPro" id="IPR049142">
    <property type="entry name" value="MS_channel_1st"/>
</dbReference>
<dbReference type="InterPro" id="IPR023408">
    <property type="entry name" value="MscS_beta-dom_sf"/>
</dbReference>
<dbReference type="OrthoDB" id="9799209at2"/>
<feature type="transmembrane region" description="Helical" evidence="9">
    <location>
        <begin position="616"/>
        <end position="633"/>
    </location>
</feature>
<dbReference type="Pfam" id="PF12794">
    <property type="entry name" value="MscS_TM"/>
    <property type="match status" value="1"/>
</dbReference>
<gene>
    <name evidence="15" type="ORF">HMPREF1052_1586</name>
</gene>
<feature type="transmembrane region" description="Helical" evidence="9">
    <location>
        <begin position="841"/>
        <end position="861"/>
    </location>
</feature>
<evidence type="ECO:0000256" key="3">
    <source>
        <dbReference type="ARBA" id="ARBA00022475"/>
    </source>
</evidence>
<evidence type="ECO:0000256" key="2">
    <source>
        <dbReference type="ARBA" id="ARBA00008017"/>
    </source>
</evidence>
<evidence type="ECO:0000313" key="16">
    <source>
        <dbReference type="Proteomes" id="UP000006457"/>
    </source>
</evidence>
<evidence type="ECO:0000259" key="12">
    <source>
        <dbReference type="Pfam" id="PF12795"/>
    </source>
</evidence>
<feature type="domain" description="Mechanosensitive ion channel inner membrane" evidence="11">
    <location>
        <begin position="491"/>
        <end position="827"/>
    </location>
</feature>
<evidence type="ECO:0000256" key="8">
    <source>
        <dbReference type="SAM" id="Coils"/>
    </source>
</evidence>
<keyword evidence="7 9" id="KW-0472">Membrane</keyword>